<dbReference type="PANTHER" id="PTHR21581">
    <property type="entry name" value="D-ALANYL-D-ALANINE CARBOXYPEPTIDASE"/>
    <property type="match status" value="1"/>
</dbReference>
<feature type="binding site" evidence="14">
    <location>
        <position position="258"/>
    </location>
    <ligand>
        <name>substrate</name>
    </ligand>
</feature>
<dbReference type="InterPro" id="IPR012907">
    <property type="entry name" value="Peptidase_S11_C"/>
</dbReference>
<dbReference type="InterPro" id="IPR012338">
    <property type="entry name" value="Beta-lactam/transpept-like"/>
</dbReference>
<keyword evidence="11" id="KW-0961">Cell wall biogenesis/degradation</keyword>
<evidence type="ECO:0000256" key="1">
    <source>
        <dbReference type="ARBA" id="ARBA00003217"/>
    </source>
</evidence>
<keyword evidence="19" id="KW-1185">Reference proteome</keyword>
<dbReference type="AlphaFoldDB" id="A0A6G7K9U5"/>
<dbReference type="EC" id="3.4.16.4" evidence="4"/>
<feature type="signal peptide" evidence="16">
    <location>
        <begin position="1"/>
        <end position="31"/>
    </location>
</feature>
<feature type="chain" id="PRO_5026227249" description="serine-type D-Ala-D-Ala carboxypeptidase" evidence="16">
    <location>
        <begin position="32"/>
        <end position="446"/>
    </location>
</feature>
<comment type="pathway">
    <text evidence="2">Cell wall biogenesis; peptidoglycan biosynthesis.</text>
</comment>
<dbReference type="GO" id="GO:0009252">
    <property type="term" value="P:peptidoglycan biosynthetic process"/>
    <property type="evidence" value="ECO:0007669"/>
    <property type="project" value="UniProtKB-UniPathway"/>
</dbReference>
<keyword evidence="8" id="KW-0378">Hydrolase</keyword>
<dbReference type="KEGG" id="jar:G7057_05940"/>
<dbReference type="Gene3D" id="2.60.410.10">
    <property type="entry name" value="D-Ala-D-Ala carboxypeptidase, C-terminal domain"/>
    <property type="match status" value="1"/>
</dbReference>
<comment type="similarity">
    <text evidence="3 15">Belongs to the peptidase S11 family.</text>
</comment>
<evidence type="ECO:0000256" key="6">
    <source>
        <dbReference type="ARBA" id="ARBA00022670"/>
    </source>
</evidence>
<dbReference type="GO" id="GO:0071555">
    <property type="term" value="P:cell wall organization"/>
    <property type="evidence" value="ECO:0007669"/>
    <property type="project" value="UniProtKB-KW"/>
</dbReference>
<keyword evidence="10" id="KW-0573">Peptidoglycan synthesis</keyword>
<dbReference type="GO" id="GO:0006508">
    <property type="term" value="P:proteolysis"/>
    <property type="evidence" value="ECO:0007669"/>
    <property type="project" value="UniProtKB-KW"/>
</dbReference>
<dbReference type="SUPFAM" id="SSF69189">
    <property type="entry name" value="Penicillin-binding protein associated domain"/>
    <property type="match status" value="1"/>
</dbReference>
<organism evidence="18 19">
    <name type="scientific">Jeotgalibaca arthritidis</name>
    <dbReference type="NCBI Taxonomy" id="1868794"/>
    <lineage>
        <taxon>Bacteria</taxon>
        <taxon>Bacillati</taxon>
        <taxon>Bacillota</taxon>
        <taxon>Bacilli</taxon>
        <taxon>Lactobacillales</taxon>
        <taxon>Carnobacteriaceae</taxon>
        <taxon>Jeotgalibaca</taxon>
    </lineage>
</organism>
<evidence type="ECO:0000256" key="7">
    <source>
        <dbReference type="ARBA" id="ARBA00022729"/>
    </source>
</evidence>
<dbReference type="InterPro" id="IPR018044">
    <property type="entry name" value="Peptidase_S11"/>
</dbReference>
<sequence>MKMNHLKKWTVGALSTAMVASSVLFAPAASAAVEPITVDAKAAFVIDNETNKILFNQNGDESLGIASMTKMISIYLVLEAIEAGQINWDTQVPISSYALGISQDYELSNVPFRVDFTYTVKDLYEAMLIYSANGASIAIAELIAGSEADFVDMMTAKLDEWGVTDYSIYNSTGLPNYYADQYGELYPGAATDTENHMTARGVAVVADHLLDDYPEIIETSSIVEKTFMEGSEDEINMLTYNYMLPGMIYYRENVDGLKTGTTDDSGASFTGTAVENDMRIITVLIGATDNETRFMETSRLMDFAFDNFEKVTVIENGSAVETEGTISVAKGKEEEVGLIYGNDLTVVTPIAEDRQIDTTLTLNKDLLNEDGMVEAPIEKGTVVGKVAVSIEGDDLGYLGSQSDEVSVAVATTVEKANAFALAWRWIASTTAKGWNAVTDFVTGFFN</sequence>
<protein>
    <recommendedName>
        <fullName evidence="4">serine-type D-Ala-D-Ala carboxypeptidase</fullName>
        <ecNumber evidence="4">3.4.16.4</ecNumber>
    </recommendedName>
</protein>
<dbReference type="Pfam" id="PF07943">
    <property type="entry name" value="PBP5_C"/>
    <property type="match status" value="1"/>
</dbReference>
<evidence type="ECO:0000256" key="2">
    <source>
        <dbReference type="ARBA" id="ARBA00004752"/>
    </source>
</evidence>
<evidence type="ECO:0000256" key="16">
    <source>
        <dbReference type="SAM" id="SignalP"/>
    </source>
</evidence>
<dbReference type="SMART" id="SM00936">
    <property type="entry name" value="PBP5_C"/>
    <property type="match status" value="1"/>
</dbReference>
<feature type="domain" description="Peptidase S11 D-Ala-D-Ala carboxypeptidase A C-terminal" evidence="17">
    <location>
        <begin position="308"/>
        <end position="415"/>
    </location>
</feature>
<evidence type="ECO:0000313" key="19">
    <source>
        <dbReference type="Proteomes" id="UP000501451"/>
    </source>
</evidence>
<dbReference type="Gene3D" id="3.40.710.10">
    <property type="entry name" value="DD-peptidase/beta-lactamase superfamily"/>
    <property type="match status" value="1"/>
</dbReference>
<evidence type="ECO:0000256" key="13">
    <source>
        <dbReference type="PIRSR" id="PIRSR618044-1"/>
    </source>
</evidence>
<evidence type="ECO:0000256" key="10">
    <source>
        <dbReference type="ARBA" id="ARBA00022984"/>
    </source>
</evidence>
<evidence type="ECO:0000256" key="12">
    <source>
        <dbReference type="ARBA" id="ARBA00034000"/>
    </source>
</evidence>
<evidence type="ECO:0000256" key="9">
    <source>
        <dbReference type="ARBA" id="ARBA00022960"/>
    </source>
</evidence>
<proteinExistence type="inferred from homology"/>
<dbReference type="InterPro" id="IPR037167">
    <property type="entry name" value="Peptidase_S11_C_sf"/>
</dbReference>
<comment type="function">
    <text evidence="1">Removes C-terminal D-alanyl residues from sugar-peptide cell wall precursors.</text>
</comment>
<dbReference type="GO" id="GO:0009002">
    <property type="term" value="F:serine-type D-Ala-D-Ala carboxypeptidase activity"/>
    <property type="evidence" value="ECO:0007669"/>
    <property type="project" value="UniProtKB-EC"/>
</dbReference>
<dbReference type="Proteomes" id="UP000501451">
    <property type="component" value="Chromosome"/>
</dbReference>
<evidence type="ECO:0000256" key="15">
    <source>
        <dbReference type="RuleBase" id="RU004016"/>
    </source>
</evidence>
<dbReference type="InterPro" id="IPR015956">
    <property type="entry name" value="Peniciliin-bd_prot_C_sf"/>
</dbReference>
<dbReference type="GO" id="GO:0008360">
    <property type="term" value="P:regulation of cell shape"/>
    <property type="evidence" value="ECO:0007669"/>
    <property type="project" value="UniProtKB-KW"/>
</dbReference>
<accession>A0A6G7K9U5</accession>
<dbReference type="SUPFAM" id="SSF56601">
    <property type="entry name" value="beta-lactamase/transpeptidase-like"/>
    <property type="match status" value="1"/>
</dbReference>
<keyword evidence="9" id="KW-0133">Cell shape</keyword>
<keyword evidence="5 18" id="KW-0121">Carboxypeptidase</keyword>
<feature type="active site" evidence="13">
    <location>
        <position position="131"/>
    </location>
</feature>
<feature type="active site" description="Proton acceptor" evidence="13">
    <location>
        <position position="67"/>
    </location>
</feature>
<dbReference type="InterPro" id="IPR001967">
    <property type="entry name" value="Peptidase_S11_N"/>
</dbReference>
<keyword evidence="7 16" id="KW-0732">Signal</keyword>
<evidence type="ECO:0000256" key="14">
    <source>
        <dbReference type="PIRSR" id="PIRSR618044-2"/>
    </source>
</evidence>
<dbReference type="Pfam" id="PF00768">
    <property type="entry name" value="Peptidase_S11"/>
    <property type="match status" value="1"/>
</dbReference>
<name>A0A6G7K9U5_9LACT</name>
<comment type="catalytic activity">
    <reaction evidence="12">
        <text>Preferential cleavage: (Ac)2-L-Lys-D-Ala-|-D-Ala. Also transpeptidation of peptidyl-alanyl moieties that are N-acyl substituents of D-alanine.</text>
        <dbReference type="EC" id="3.4.16.4"/>
    </reaction>
</comment>
<evidence type="ECO:0000256" key="3">
    <source>
        <dbReference type="ARBA" id="ARBA00007164"/>
    </source>
</evidence>
<evidence type="ECO:0000256" key="11">
    <source>
        <dbReference type="ARBA" id="ARBA00023316"/>
    </source>
</evidence>
<evidence type="ECO:0000256" key="5">
    <source>
        <dbReference type="ARBA" id="ARBA00022645"/>
    </source>
</evidence>
<reference evidence="18 19" key="1">
    <citation type="journal article" date="2017" name="Int. J. Syst. Evol. Microbiol.">
        <title>Jeotgalibaca porci sp. nov. and Jeotgalibaca arthritidis sp. nov., isolated from pigs, and emended description of the genus Jeotgalibaca.</title>
        <authorList>
            <person name="Zamora L."/>
            <person name="Perez-Sancho M."/>
            <person name="Dominguez L."/>
            <person name="Fernandez-Garayzabal J.F."/>
            <person name="Vela A.I."/>
        </authorList>
    </citation>
    <scope>NUCLEOTIDE SEQUENCE [LARGE SCALE GENOMIC DNA]</scope>
    <source>
        <strain evidence="18 19">CECT 9157</strain>
    </source>
</reference>
<evidence type="ECO:0000259" key="17">
    <source>
        <dbReference type="SMART" id="SM00936"/>
    </source>
</evidence>
<feature type="active site" description="Proton acceptor" evidence="13">
    <location>
        <position position="70"/>
    </location>
</feature>
<evidence type="ECO:0000256" key="8">
    <source>
        <dbReference type="ARBA" id="ARBA00022801"/>
    </source>
</evidence>
<evidence type="ECO:0000313" key="18">
    <source>
        <dbReference type="EMBL" id="QII82034.1"/>
    </source>
</evidence>
<gene>
    <name evidence="18" type="ORF">G7057_05940</name>
</gene>
<dbReference type="RefSeq" id="WP_166162029.1">
    <property type="nucleotide sequence ID" value="NZ_CP049740.1"/>
</dbReference>
<dbReference type="EMBL" id="CP049740">
    <property type="protein sequence ID" value="QII82034.1"/>
    <property type="molecule type" value="Genomic_DNA"/>
</dbReference>
<dbReference type="PANTHER" id="PTHR21581:SF11">
    <property type="entry name" value="D-ALANYL-D-ALANINE CARBOXYPEPTIDASE DACA"/>
    <property type="match status" value="1"/>
</dbReference>
<keyword evidence="6" id="KW-0645">Protease</keyword>
<evidence type="ECO:0000256" key="4">
    <source>
        <dbReference type="ARBA" id="ARBA00012448"/>
    </source>
</evidence>
<dbReference type="PRINTS" id="PR00725">
    <property type="entry name" value="DADACBPTASE1"/>
</dbReference>
<dbReference type="UniPathway" id="UPA00219"/>